<sequence>MAVWELFVIAVGLSMDAFAVSICKGLAMKKMSWKNAGLAGLYFGGFQMLMPLVGYLLGTGFRDKITSIDHWIAFVLLAFIGINMIKEAFSDEEDADSSFDVKTMLILAVATSIDALAVGVTFAFLNVQILPAVSLIGVTTFVLSAVGVRVGNVFGSRYKSKAELAGGIILVLMGVKILLEHLGILG</sequence>
<comment type="caution">
    <text evidence="9">The sequence shown here is derived from an EMBL/GenBank/DDBJ whole genome shotgun (WGS) entry which is preliminary data.</text>
</comment>
<evidence type="ECO:0000256" key="1">
    <source>
        <dbReference type="ARBA" id="ARBA00022448"/>
    </source>
</evidence>
<keyword evidence="7 8" id="KW-0464">Manganese</keyword>
<feature type="transmembrane region" description="Helical" evidence="8">
    <location>
        <begin position="162"/>
        <end position="179"/>
    </location>
</feature>
<comment type="subcellular location">
    <subcellularLocation>
        <location evidence="8">Cell membrane</location>
        <topology evidence="8">Multi-pass membrane protein</topology>
    </subcellularLocation>
</comment>
<dbReference type="PANTHER" id="PTHR35529">
    <property type="entry name" value="MANGANESE EFFLUX PUMP MNTP-RELATED"/>
    <property type="match status" value="1"/>
</dbReference>
<keyword evidence="3 8" id="KW-0812">Transmembrane</keyword>
<dbReference type="Proteomes" id="UP001300383">
    <property type="component" value="Unassembled WGS sequence"/>
</dbReference>
<keyword evidence="6 8" id="KW-0472">Membrane</keyword>
<evidence type="ECO:0000256" key="4">
    <source>
        <dbReference type="ARBA" id="ARBA00022989"/>
    </source>
</evidence>
<dbReference type="HAMAP" id="MF_01521">
    <property type="entry name" value="MntP_pump"/>
    <property type="match status" value="1"/>
</dbReference>
<feature type="transmembrane region" description="Helical" evidence="8">
    <location>
        <begin position="6"/>
        <end position="27"/>
    </location>
</feature>
<evidence type="ECO:0000256" key="8">
    <source>
        <dbReference type="HAMAP-Rule" id="MF_01521"/>
    </source>
</evidence>
<dbReference type="GO" id="GO:0005384">
    <property type="term" value="F:manganese ion transmembrane transporter activity"/>
    <property type="evidence" value="ECO:0007669"/>
    <property type="project" value="UniProtKB-UniRule"/>
</dbReference>
<keyword evidence="10" id="KW-1185">Reference proteome</keyword>
<evidence type="ECO:0000256" key="2">
    <source>
        <dbReference type="ARBA" id="ARBA00022475"/>
    </source>
</evidence>
<feature type="transmembrane region" description="Helical" evidence="8">
    <location>
        <begin position="101"/>
        <end position="123"/>
    </location>
</feature>
<organism evidence="9 10">
    <name type="scientific">Fusibacillus kribbianus</name>
    <dbReference type="NCBI Taxonomy" id="3044208"/>
    <lineage>
        <taxon>Bacteria</taxon>
        <taxon>Bacillati</taxon>
        <taxon>Bacillota</taxon>
        <taxon>Clostridia</taxon>
        <taxon>Lachnospirales</taxon>
        <taxon>Lachnospiraceae</taxon>
        <taxon>Fusibacillus</taxon>
    </lineage>
</organism>
<feature type="transmembrane region" description="Helical" evidence="8">
    <location>
        <begin position="39"/>
        <end position="58"/>
    </location>
</feature>
<evidence type="ECO:0000256" key="3">
    <source>
        <dbReference type="ARBA" id="ARBA00022692"/>
    </source>
</evidence>
<dbReference type="PANTHER" id="PTHR35529:SF1">
    <property type="entry name" value="MANGANESE EFFLUX PUMP MNTP-RELATED"/>
    <property type="match status" value="1"/>
</dbReference>
<dbReference type="InterPro" id="IPR003810">
    <property type="entry name" value="Mntp/YtaF"/>
</dbReference>
<evidence type="ECO:0000313" key="10">
    <source>
        <dbReference type="Proteomes" id="UP001300383"/>
    </source>
</evidence>
<evidence type="ECO:0000256" key="7">
    <source>
        <dbReference type="ARBA" id="ARBA00023211"/>
    </source>
</evidence>
<dbReference type="InterPro" id="IPR022929">
    <property type="entry name" value="Put_MntP"/>
</dbReference>
<protein>
    <recommendedName>
        <fullName evidence="8">Putative manganese efflux pump MntP</fullName>
    </recommendedName>
</protein>
<gene>
    <name evidence="8" type="primary">mntP</name>
    <name evidence="9" type="ORF">QJ036_00880</name>
</gene>
<keyword evidence="4 8" id="KW-1133">Transmembrane helix</keyword>
<feature type="transmembrane region" description="Helical" evidence="8">
    <location>
        <begin position="129"/>
        <end position="150"/>
    </location>
</feature>
<evidence type="ECO:0000313" key="9">
    <source>
        <dbReference type="EMBL" id="MDI9241031.1"/>
    </source>
</evidence>
<evidence type="ECO:0000256" key="5">
    <source>
        <dbReference type="ARBA" id="ARBA00023065"/>
    </source>
</evidence>
<dbReference type="EMBL" id="JASGBQ010000001">
    <property type="protein sequence ID" value="MDI9241031.1"/>
    <property type="molecule type" value="Genomic_DNA"/>
</dbReference>
<dbReference type="RefSeq" id="WP_283229538.1">
    <property type="nucleotide sequence ID" value="NZ_JASGBQ010000001.1"/>
</dbReference>
<keyword evidence="5 8" id="KW-0406">Ion transport</keyword>
<dbReference type="AlphaFoldDB" id="A0AAP4EXM4"/>
<feature type="transmembrane region" description="Helical" evidence="8">
    <location>
        <begin position="70"/>
        <end position="89"/>
    </location>
</feature>
<proteinExistence type="inferred from homology"/>
<keyword evidence="1 8" id="KW-0813">Transport</keyword>
<name>A0AAP4EXM4_9FIRM</name>
<reference evidence="9 10" key="1">
    <citation type="submission" date="2023-05" db="EMBL/GenBank/DDBJ databases">
        <title>[ruminococcus] sp. nov., isolated from a pig farm feces dump.</title>
        <authorList>
            <person name="Chang Y.-H."/>
        </authorList>
    </citation>
    <scope>NUCLEOTIDE SEQUENCE [LARGE SCALE GENOMIC DNA]</scope>
    <source>
        <strain evidence="9 10">YH-rum2234</strain>
    </source>
</reference>
<keyword evidence="2 8" id="KW-1003">Cell membrane</keyword>
<dbReference type="Pfam" id="PF02659">
    <property type="entry name" value="Mntp"/>
    <property type="match status" value="1"/>
</dbReference>
<comment type="function">
    <text evidence="8">Probably functions as a manganese efflux pump.</text>
</comment>
<accession>A0AAP4EXM4</accession>
<dbReference type="GO" id="GO:0005886">
    <property type="term" value="C:plasma membrane"/>
    <property type="evidence" value="ECO:0007669"/>
    <property type="project" value="UniProtKB-SubCell"/>
</dbReference>
<comment type="similarity">
    <text evidence="8">Belongs to the MntP (TC 9.B.29) family.</text>
</comment>
<evidence type="ECO:0000256" key="6">
    <source>
        <dbReference type="ARBA" id="ARBA00023136"/>
    </source>
</evidence>